<evidence type="ECO:0000313" key="1">
    <source>
        <dbReference type="EMBL" id="UQT54344.1"/>
    </source>
</evidence>
<gene>
    <name evidence="1" type="ORF">M4V62_04175</name>
</gene>
<sequence length="49" mass="5251">MPDPEDPITELAAGAAQLHEVYLAYLDAGFTNDQAFDLTKAVLIASIDD</sequence>
<name>A0ABY4PMI3_9ACTN</name>
<evidence type="ECO:0000313" key="2">
    <source>
        <dbReference type="Proteomes" id="UP000829992"/>
    </source>
</evidence>
<dbReference type="EMBL" id="CP097289">
    <property type="protein sequence ID" value="UQT54344.1"/>
    <property type="molecule type" value="Genomic_DNA"/>
</dbReference>
<reference evidence="1 2" key="1">
    <citation type="submission" date="2022-05" db="EMBL/GenBank/DDBJ databases">
        <authorList>
            <person name="Zhou X."/>
            <person name="Li K."/>
            <person name="Man Y."/>
        </authorList>
    </citation>
    <scope>NUCLEOTIDE SEQUENCE [LARGE SCALE GENOMIC DNA]</scope>
    <source>
        <strain evidence="1 2">MS405</strain>
    </source>
</reference>
<accession>A0ABY4PMI3</accession>
<organism evidence="1 2">
    <name type="scientific">Streptomyces durmitorensis</name>
    <dbReference type="NCBI Taxonomy" id="319947"/>
    <lineage>
        <taxon>Bacteria</taxon>
        <taxon>Bacillati</taxon>
        <taxon>Actinomycetota</taxon>
        <taxon>Actinomycetes</taxon>
        <taxon>Kitasatosporales</taxon>
        <taxon>Streptomycetaceae</taxon>
        <taxon>Streptomyces</taxon>
    </lineage>
</organism>
<proteinExistence type="predicted"/>
<dbReference type="Proteomes" id="UP000829992">
    <property type="component" value="Chromosome"/>
</dbReference>
<dbReference type="RefSeq" id="WP_249585840.1">
    <property type="nucleotide sequence ID" value="NZ_BAAAQL010000002.1"/>
</dbReference>
<protein>
    <submittedName>
        <fullName evidence="1">Uncharacterized protein</fullName>
    </submittedName>
</protein>
<keyword evidence="2" id="KW-1185">Reference proteome</keyword>